<keyword evidence="5 7" id="KW-1133">Transmembrane helix</keyword>
<evidence type="ECO:0000313" key="8">
    <source>
        <dbReference type="EMBL" id="NEN05024.1"/>
    </source>
</evidence>
<comment type="similarity">
    <text evidence="2">Belongs to the DoxX family.</text>
</comment>
<proteinExistence type="inferred from homology"/>
<dbReference type="EMBL" id="JAAGWY010000001">
    <property type="protein sequence ID" value="NEN05024.1"/>
    <property type="molecule type" value="Genomic_DNA"/>
</dbReference>
<sequence>MAIGLLILRVVLGAFVATHGIQKATHLWGGGGLEASSAEFRADGFVGGKVTAFIASSTQITAGVALVAGLLTPLASAGVIAVMGIATIVKLGHGFWSQNGGYEYPLFLTALGVAVAWTGPGLLSLDGAFGLSGFWVTGVSIAATLAGIVGAAGTYLVLHRRTRITEGTAR</sequence>
<evidence type="ECO:0000256" key="4">
    <source>
        <dbReference type="ARBA" id="ARBA00022692"/>
    </source>
</evidence>
<dbReference type="AlphaFoldDB" id="A0A6L9XVG5"/>
<dbReference type="InterPro" id="IPR032808">
    <property type="entry name" value="DoxX"/>
</dbReference>
<evidence type="ECO:0000256" key="7">
    <source>
        <dbReference type="SAM" id="Phobius"/>
    </source>
</evidence>
<feature type="transmembrane region" description="Helical" evidence="7">
    <location>
        <begin position="64"/>
        <end position="89"/>
    </location>
</feature>
<keyword evidence="4 7" id="KW-0812">Transmembrane</keyword>
<evidence type="ECO:0000256" key="5">
    <source>
        <dbReference type="ARBA" id="ARBA00022989"/>
    </source>
</evidence>
<evidence type="ECO:0000256" key="3">
    <source>
        <dbReference type="ARBA" id="ARBA00022475"/>
    </source>
</evidence>
<keyword evidence="9" id="KW-1185">Reference proteome</keyword>
<evidence type="ECO:0000256" key="1">
    <source>
        <dbReference type="ARBA" id="ARBA00004651"/>
    </source>
</evidence>
<name>A0A6L9XVG5_9MICO</name>
<keyword evidence="3" id="KW-1003">Cell membrane</keyword>
<dbReference type="InterPro" id="IPR051907">
    <property type="entry name" value="DoxX-like_oxidoreductase"/>
</dbReference>
<keyword evidence="6 7" id="KW-0472">Membrane</keyword>
<accession>A0A6L9XVG5</accession>
<feature type="transmembrane region" description="Helical" evidence="7">
    <location>
        <begin position="134"/>
        <end position="158"/>
    </location>
</feature>
<dbReference type="Proteomes" id="UP000474967">
    <property type="component" value="Unassembled WGS sequence"/>
</dbReference>
<dbReference type="PANTHER" id="PTHR33452">
    <property type="entry name" value="OXIDOREDUCTASE CATD-RELATED"/>
    <property type="match status" value="1"/>
</dbReference>
<feature type="transmembrane region" description="Helical" evidence="7">
    <location>
        <begin position="101"/>
        <end position="122"/>
    </location>
</feature>
<evidence type="ECO:0000256" key="2">
    <source>
        <dbReference type="ARBA" id="ARBA00006679"/>
    </source>
</evidence>
<reference evidence="8 9" key="1">
    <citation type="journal article" date="2014" name="J. Microbiol.">
        <title>Diaminobutyricibacter tongyongensis gen. nov., sp. nov. and Homoserinibacter gongjuensis gen. nov., sp. nov. belong to the family Microbacteriaceae.</title>
        <authorList>
            <person name="Kim S.J."/>
            <person name="Ahn J.H."/>
            <person name="Weon H.Y."/>
            <person name="Hamada M."/>
            <person name="Suzuki K."/>
            <person name="Kwon S.W."/>
        </authorList>
    </citation>
    <scope>NUCLEOTIDE SEQUENCE [LARGE SCALE GENOMIC DNA]</scope>
    <source>
        <strain evidence="8 9">NBRC 108724</strain>
    </source>
</reference>
<dbReference type="GO" id="GO:0005886">
    <property type="term" value="C:plasma membrane"/>
    <property type="evidence" value="ECO:0007669"/>
    <property type="project" value="UniProtKB-SubCell"/>
</dbReference>
<comment type="subcellular location">
    <subcellularLocation>
        <location evidence="1">Cell membrane</location>
        <topology evidence="1">Multi-pass membrane protein</topology>
    </subcellularLocation>
</comment>
<comment type="caution">
    <text evidence="8">The sequence shown here is derived from an EMBL/GenBank/DDBJ whole genome shotgun (WGS) entry which is preliminary data.</text>
</comment>
<protein>
    <submittedName>
        <fullName evidence="8">DoxX family protein</fullName>
    </submittedName>
</protein>
<dbReference type="PANTHER" id="PTHR33452:SF1">
    <property type="entry name" value="INNER MEMBRANE PROTEIN YPHA-RELATED"/>
    <property type="match status" value="1"/>
</dbReference>
<evidence type="ECO:0000313" key="9">
    <source>
        <dbReference type="Proteomes" id="UP000474967"/>
    </source>
</evidence>
<organism evidence="8 9">
    <name type="scientific">Leifsonia tongyongensis</name>
    <dbReference type="NCBI Taxonomy" id="1268043"/>
    <lineage>
        <taxon>Bacteria</taxon>
        <taxon>Bacillati</taxon>
        <taxon>Actinomycetota</taxon>
        <taxon>Actinomycetes</taxon>
        <taxon>Micrococcales</taxon>
        <taxon>Microbacteriaceae</taxon>
        <taxon>Leifsonia</taxon>
    </lineage>
</organism>
<dbReference type="RefSeq" id="WP_163288097.1">
    <property type="nucleotide sequence ID" value="NZ_JAAGWY010000001.1"/>
</dbReference>
<gene>
    <name evidence="8" type="ORF">G3T36_03985</name>
</gene>
<evidence type="ECO:0000256" key="6">
    <source>
        <dbReference type="ARBA" id="ARBA00023136"/>
    </source>
</evidence>
<dbReference type="Pfam" id="PF07681">
    <property type="entry name" value="DoxX"/>
    <property type="match status" value="1"/>
</dbReference>